<evidence type="ECO:0000256" key="3">
    <source>
        <dbReference type="ARBA" id="ARBA00012148"/>
    </source>
</evidence>
<feature type="chain" id="PRO_5017852481" description="apyrase" evidence="12">
    <location>
        <begin position="26"/>
        <end position="545"/>
    </location>
</feature>
<evidence type="ECO:0000256" key="9">
    <source>
        <dbReference type="ARBA" id="ARBA00022741"/>
    </source>
</evidence>
<keyword evidence="6" id="KW-0800">Toxin</keyword>
<keyword evidence="10 12" id="KW-0378">Hydrolase</keyword>
<dbReference type="GO" id="GO:0005886">
    <property type="term" value="C:plasma membrane"/>
    <property type="evidence" value="ECO:0007669"/>
    <property type="project" value="TreeGrafter"/>
</dbReference>
<dbReference type="PRINTS" id="PR01607">
    <property type="entry name" value="APYRASEFAMLY"/>
</dbReference>
<dbReference type="InterPro" id="IPR006146">
    <property type="entry name" value="5'-Nucleotdase_CS"/>
</dbReference>
<dbReference type="CDD" id="cd07409">
    <property type="entry name" value="MPP_CD73_N"/>
    <property type="match status" value="1"/>
</dbReference>
<evidence type="ECO:0000259" key="14">
    <source>
        <dbReference type="Pfam" id="PF02872"/>
    </source>
</evidence>
<organism evidence="15">
    <name type="scientific">Galleria mellonella</name>
    <name type="common">Greater wax moth</name>
    <dbReference type="NCBI Taxonomy" id="7137"/>
    <lineage>
        <taxon>Eukaryota</taxon>
        <taxon>Metazoa</taxon>
        <taxon>Ecdysozoa</taxon>
        <taxon>Arthropoda</taxon>
        <taxon>Hexapoda</taxon>
        <taxon>Insecta</taxon>
        <taxon>Pterygota</taxon>
        <taxon>Neoptera</taxon>
        <taxon>Endopterygota</taxon>
        <taxon>Lepidoptera</taxon>
        <taxon>Glossata</taxon>
        <taxon>Ditrysia</taxon>
        <taxon>Pyraloidea</taxon>
        <taxon>Pyralidae</taxon>
        <taxon>Galleriinae</taxon>
        <taxon>Galleria</taxon>
    </lineage>
</organism>
<evidence type="ECO:0000256" key="11">
    <source>
        <dbReference type="ARBA" id="ARBA00023240"/>
    </source>
</evidence>
<dbReference type="PROSITE" id="PS00786">
    <property type="entry name" value="5_NUCLEOTIDASE_2"/>
    <property type="match status" value="1"/>
</dbReference>
<dbReference type="EMBL" id="MG770323">
    <property type="protein sequence ID" value="AXY94925.1"/>
    <property type="molecule type" value="mRNA"/>
</dbReference>
<evidence type="ECO:0000259" key="13">
    <source>
        <dbReference type="Pfam" id="PF00149"/>
    </source>
</evidence>
<dbReference type="InterPro" id="IPR004843">
    <property type="entry name" value="Calcineurin-like_PHP"/>
</dbReference>
<proteinExistence type="evidence at transcript level"/>
<reference evidence="15" key="1">
    <citation type="journal article" date="2018" name="Insect Biochem. Mol. Biol.">
        <title>The expansion of genes encoding soluble silk components in the greater wax moth, Galleria mellonella.</title>
        <authorList>
            <person name="Kludkiewicz B."/>
            <person name="Kucerova L."/>
            <person name="Konikova T."/>
            <person name="Strnad H."/>
            <person name="Hradilova M."/>
            <person name="Zaloudikova A."/>
            <person name="Sehadova H."/>
            <person name="Konik P."/>
            <person name="Sehnal F."/>
            <person name="Zurovec M."/>
        </authorList>
    </citation>
    <scope>NUCLEOTIDE SEQUENCE</scope>
    <source>
        <tissue evidence="15">Larval silk glands</tissue>
    </source>
</reference>
<evidence type="ECO:0000256" key="5">
    <source>
        <dbReference type="ARBA" id="ARBA00022525"/>
    </source>
</evidence>
<evidence type="ECO:0000256" key="7">
    <source>
        <dbReference type="ARBA" id="ARBA00022723"/>
    </source>
</evidence>
<comment type="similarity">
    <text evidence="2 12">Belongs to the 5'-nucleotidase family.</text>
</comment>
<evidence type="ECO:0000256" key="6">
    <source>
        <dbReference type="ARBA" id="ARBA00022656"/>
    </source>
</evidence>
<keyword evidence="4" id="KW-1201">Platelet aggregation inhibiting toxin</keyword>
<evidence type="ECO:0000256" key="1">
    <source>
        <dbReference type="ARBA" id="ARBA00004613"/>
    </source>
</evidence>
<evidence type="ECO:0000256" key="2">
    <source>
        <dbReference type="ARBA" id="ARBA00006654"/>
    </source>
</evidence>
<dbReference type="EC" id="3.6.1.5" evidence="3"/>
<dbReference type="Pfam" id="PF02872">
    <property type="entry name" value="5_nucleotid_C"/>
    <property type="match status" value="1"/>
</dbReference>
<dbReference type="Gene3D" id="3.60.21.10">
    <property type="match status" value="1"/>
</dbReference>
<keyword evidence="8 12" id="KW-0732">Signal</keyword>
<evidence type="ECO:0000256" key="4">
    <source>
        <dbReference type="ARBA" id="ARBA00022442"/>
    </source>
</evidence>
<dbReference type="GO" id="GO:0046872">
    <property type="term" value="F:metal ion binding"/>
    <property type="evidence" value="ECO:0007669"/>
    <property type="project" value="UniProtKB-KW"/>
</dbReference>
<evidence type="ECO:0000256" key="12">
    <source>
        <dbReference type="RuleBase" id="RU362119"/>
    </source>
</evidence>
<evidence type="ECO:0000313" key="15">
    <source>
        <dbReference type="EMBL" id="AXY94925.1"/>
    </source>
</evidence>
<dbReference type="Gene3D" id="3.90.780.10">
    <property type="entry name" value="5'-Nucleotidase, C-terminal domain"/>
    <property type="match status" value="1"/>
</dbReference>
<evidence type="ECO:0000256" key="8">
    <source>
        <dbReference type="ARBA" id="ARBA00022729"/>
    </source>
</evidence>
<sequence>MAANNLKYLLLVSSVIYCSIVNGFAVPFEGLYDLDIIHYNDFHARFEETSVISPICRFNNNSCLGGFPRLYHEIQVLLNEKPDAILLNAGDSFQGTYWYTLLKWNITQQFMNMLPHDAHAIGNHEFDDGPSGLAPYLAALKAPVVAANMDTTNEPSLQGLYKPYIVVERKGRKIGIIGLITTDTAKLSSPGNVVFTDPREALKREAKALTDKGVDIIVLLSHCGLEVDKELARDYGQYVDVIVGGHTHSLLWNGPSPSGEEVAGPYPIFIENTDDGKQVMIVQASAFTKYMGNLTLSFDYRGELVKWQGGPIFLNRSIAEDEDIKAKLAPYAKLVHEAENVPVGETRTTLSDQDCVFGECALGDLLMDAFNEYGKNNVNSNYSFLSFMQRGNIRAPIPEGNITQGVIFELLPFNDKVQSFELKGKYVREALERSVRDAWAYDPFKGPWVLQVAGLRVVYNVTKPEGERIVSVVVGDKNGTNLDPEQTYQVVTPSYLGDGGDGFTMFSEGRSNVQVIGRDQVIVENYIKGKSPINISTDGRIQILQ</sequence>
<dbReference type="SUPFAM" id="SSF55816">
    <property type="entry name" value="5'-nucleotidase (syn. UDP-sugar hydrolase), C-terminal domain"/>
    <property type="match status" value="1"/>
</dbReference>
<evidence type="ECO:0000256" key="10">
    <source>
        <dbReference type="ARBA" id="ARBA00022801"/>
    </source>
</evidence>
<dbReference type="GO" id="GO:0005576">
    <property type="term" value="C:extracellular region"/>
    <property type="evidence" value="ECO:0007669"/>
    <property type="project" value="UniProtKB-SubCell"/>
</dbReference>
<accession>A0A3G1T1Q5</accession>
<dbReference type="InterPro" id="IPR006179">
    <property type="entry name" value="5_nucleotidase/apyrase"/>
</dbReference>
<dbReference type="AlphaFoldDB" id="A0A3G1T1Q5"/>
<dbReference type="Pfam" id="PF00149">
    <property type="entry name" value="Metallophos"/>
    <property type="match status" value="1"/>
</dbReference>
<dbReference type="GO" id="GO:0008253">
    <property type="term" value="F:5'-nucleotidase activity"/>
    <property type="evidence" value="ECO:0007669"/>
    <property type="project" value="TreeGrafter"/>
</dbReference>
<feature type="signal peptide" evidence="12">
    <location>
        <begin position="1"/>
        <end position="25"/>
    </location>
</feature>
<feature type="domain" description="Calcineurin-like phosphoesterase" evidence="13">
    <location>
        <begin position="36"/>
        <end position="249"/>
    </location>
</feature>
<comment type="subcellular location">
    <subcellularLocation>
        <location evidence="1">Secreted</location>
    </subcellularLocation>
</comment>
<dbReference type="PANTHER" id="PTHR11575">
    <property type="entry name" value="5'-NUCLEOTIDASE-RELATED"/>
    <property type="match status" value="1"/>
</dbReference>
<keyword evidence="5" id="KW-0964">Secreted</keyword>
<name>A0A3G1T1Q5_GALME</name>
<dbReference type="InterPro" id="IPR029052">
    <property type="entry name" value="Metallo-depent_PP-like"/>
</dbReference>
<dbReference type="InterPro" id="IPR036907">
    <property type="entry name" value="5'-Nucleotdase_C_sf"/>
</dbReference>
<dbReference type="FunFam" id="3.60.21.10:FF:000020">
    <property type="entry name" value="NT5E isoform 4"/>
    <property type="match status" value="1"/>
</dbReference>
<dbReference type="GO" id="GO:0090729">
    <property type="term" value="F:toxin activity"/>
    <property type="evidence" value="ECO:0007669"/>
    <property type="project" value="UniProtKB-KW"/>
</dbReference>
<dbReference type="InterPro" id="IPR008334">
    <property type="entry name" value="5'-Nucleotdase_C"/>
</dbReference>
<dbReference type="PANTHER" id="PTHR11575:SF32">
    <property type="entry name" value="APYRASE-LIKE PROTEIN"/>
    <property type="match status" value="1"/>
</dbReference>
<dbReference type="GO" id="GO:0004050">
    <property type="term" value="F:apyrase activity"/>
    <property type="evidence" value="ECO:0007669"/>
    <property type="project" value="UniProtKB-EC"/>
</dbReference>
<dbReference type="GO" id="GO:0006196">
    <property type="term" value="P:AMP catabolic process"/>
    <property type="evidence" value="ECO:0007669"/>
    <property type="project" value="TreeGrafter"/>
</dbReference>
<keyword evidence="7" id="KW-0479">Metal-binding</keyword>
<dbReference type="SUPFAM" id="SSF56300">
    <property type="entry name" value="Metallo-dependent phosphatases"/>
    <property type="match status" value="1"/>
</dbReference>
<keyword evidence="9 12" id="KW-0547">Nucleotide-binding</keyword>
<keyword evidence="11" id="KW-1199">Hemostasis impairing toxin</keyword>
<gene>
    <name evidence="15" type="primary">Apl</name>
</gene>
<protein>
    <recommendedName>
        <fullName evidence="3">apyrase</fullName>
        <ecNumber evidence="3">3.6.1.5</ecNumber>
    </recommendedName>
</protein>
<dbReference type="OrthoDB" id="7722975at2759"/>
<feature type="domain" description="5'-Nucleotidase C-terminal" evidence="14">
    <location>
        <begin position="343"/>
        <end position="508"/>
    </location>
</feature>
<dbReference type="GO" id="GO:0000166">
    <property type="term" value="F:nucleotide binding"/>
    <property type="evidence" value="ECO:0007669"/>
    <property type="project" value="UniProtKB-KW"/>
</dbReference>